<keyword evidence="6" id="KW-0325">Glycoprotein</keyword>
<dbReference type="GO" id="GO:0003993">
    <property type="term" value="F:acid phosphatase activity"/>
    <property type="evidence" value="ECO:0007669"/>
    <property type="project" value="UniProtKB-EC"/>
</dbReference>
<keyword evidence="3 8" id="KW-0732">Signal</keyword>
<reference evidence="10 12" key="2">
    <citation type="submission" date="2018-03" db="EMBL/GenBank/DDBJ databases">
        <authorList>
            <person name="Fogelqvist J."/>
        </authorList>
    </citation>
    <scope>NUCLEOTIDE SEQUENCE [LARGE SCALE GENOMIC DNA]</scope>
</reference>
<evidence type="ECO:0000256" key="3">
    <source>
        <dbReference type="ARBA" id="ARBA00022729"/>
    </source>
</evidence>
<keyword evidence="10" id="KW-0496">Mitochondrion</keyword>
<comment type="similarity">
    <text evidence="2">Belongs to the histidine acid phosphatase family.</text>
</comment>
<gene>
    <name evidence="9" type="ORF">PBRA_001233</name>
    <name evidence="10" type="ORF">PLBR_LOCUS4557</name>
</gene>
<feature type="transmembrane region" description="Helical" evidence="7">
    <location>
        <begin position="401"/>
        <end position="423"/>
    </location>
</feature>
<evidence type="ECO:0000256" key="2">
    <source>
        <dbReference type="ARBA" id="ARBA00005375"/>
    </source>
</evidence>
<keyword evidence="7" id="KW-0812">Transmembrane</keyword>
<reference evidence="9 11" key="1">
    <citation type="submission" date="2015-02" db="EMBL/GenBank/DDBJ databases">
        <authorList>
            <person name="Chooi Y.-H."/>
        </authorList>
    </citation>
    <scope>NUCLEOTIDE SEQUENCE [LARGE SCALE GENOMIC DNA]</scope>
    <source>
        <strain evidence="9">E3</strain>
    </source>
</reference>
<comment type="catalytic activity">
    <reaction evidence="1">
        <text>a phosphate monoester + H2O = an alcohol + phosphate</text>
        <dbReference type="Rhea" id="RHEA:15017"/>
        <dbReference type="ChEBI" id="CHEBI:15377"/>
        <dbReference type="ChEBI" id="CHEBI:30879"/>
        <dbReference type="ChEBI" id="CHEBI:43474"/>
        <dbReference type="ChEBI" id="CHEBI:67140"/>
        <dbReference type="EC" id="3.1.3.2"/>
    </reaction>
</comment>
<feature type="chain" id="PRO_5035991186" description="Acid phosphatase" evidence="8">
    <location>
        <begin position="20"/>
        <end position="459"/>
    </location>
</feature>
<dbReference type="InterPro" id="IPR000560">
    <property type="entry name" value="His_Pase_clade-2"/>
</dbReference>
<keyword evidence="4" id="KW-0378">Hydrolase</keyword>
<evidence type="ECO:0000256" key="1">
    <source>
        <dbReference type="ARBA" id="ARBA00000032"/>
    </source>
</evidence>
<dbReference type="SUPFAM" id="SSF53254">
    <property type="entry name" value="Phosphoglycerate mutase-like"/>
    <property type="match status" value="1"/>
</dbReference>
<keyword evidence="5" id="KW-1015">Disulfide bond</keyword>
<protein>
    <recommendedName>
        <fullName evidence="13">Acid phosphatase</fullName>
    </recommendedName>
</protein>
<evidence type="ECO:0000256" key="6">
    <source>
        <dbReference type="ARBA" id="ARBA00023180"/>
    </source>
</evidence>
<evidence type="ECO:0000313" key="10">
    <source>
        <dbReference type="EMBL" id="SPQ97342.1"/>
    </source>
</evidence>
<accession>A0A0G4IVR1</accession>
<evidence type="ECO:0000313" key="11">
    <source>
        <dbReference type="Proteomes" id="UP000039324"/>
    </source>
</evidence>
<evidence type="ECO:0000256" key="8">
    <source>
        <dbReference type="SAM" id="SignalP"/>
    </source>
</evidence>
<sequence>MLPVLVAMMMMMMVTGAGARLAQVQILARHGLRDYYTAEADASWDDGGVLSGHGYKAMYDLGEAVRNRYNRSSNDTAASWARSTDSEAAMMSASAFFLGYVPPGAGPIDEVTKTAAIPNQTAPVPVHTVPFFEDILLRAYDKCPTLANAYDAAYNGDDFASFRAAYQHELDFLTAILGRNVTWETFLTEYEILYIRRAFPDATVFIPEDHWTNMVTMASYIAKVAFTPPESASLIAGPLVERMGQDFNQTAIDGPVAPLVFFSGHYPLVMAVASLLGVYDAGNVAVSIPSPGALIILELEQDDATGGYHVNVVYHDPEQGSTFQAVAPRACGSTSCRLDQFLNITSVVGMDVPFWCQACNSIQTPQCALLAAMNSTGPCASSDANPVPTADAAVAFSNKPFWIALAVGIVLGVVLSVAFVVVLRATKRACARREASLIPGFMSRIRGTATPSHVEMLPA</sequence>
<feature type="signal peptide" evidence="8">
    <location>
        <begin position="1"/>
        <end position="19"/>
    </location>
</feature>
<keyword evidence="7" id="KW-0472">Membrane</keyword>
<evidence type="ECO:0000256" key="7">
    <source>
        <dbReference type="SAM" id="Phobius"/>
    </source>
</evidence>
<proteinExistence type="inferred from homology"/>
<evidence type="ECO:0008006" key="13">
    <source>
        <dbReference type="Google" id="ProtNLM"/>
    </source>
</evidence>
<keyword evidence="11" id="KW-1185">Reference proteome</keyword>
<evidence type="ECO:0000256" key="5">
    <source>
        <dbReference type="ARBA" id="ARBA00023157"/>
    </source>
</evidence>
<dbReference type="PANTHER" id="PTHR11567">
    <property type="entry name" value="ACID PHOSPHATASE-RELATED"/>
    <property type="match status" value="1"/>
</dbReference>
<dbReference type="CDD" id="cd07061">
    <property type="entry name" value="HP_HAP_like"/>
    <property type="match status" value="1"/>
</dbReference>
<dbReference type="Proteomes" id="UP000290189">
    <property type="component" value="Unassembled WGS sequence"/>
</dbReference>
<evidence type="ECO:0000313" key="9">
    <source>
        <dbReference type="EMBL" id="CEO99327.1"/>
    </source>
</evidence>
<evidence type="ECO:0000313" key="12">
    <source>
        <dbReference type="Proteomes" id="UP000290189"/>
    </source>
</evidence>
<dbReference type="Proteomes" id="UP000039324">
    <property type="component" value="Unassembled WGS sequence"/>
</dbReference>
<geneLocation type="mitochondrion" evidence="10"/>
<dbReference type="Pfam" id="PF00328">
    <property type="entry name" value="His_Phos_2"/>
    <property type="match status" value="1"/>
</dbReference>
<dbReference type="InterPro" id="IPR029033">
    <property type="entry name" value="His_PPase_superfam"/>
</dbReference>
<dbReference type="Gene3D" id="3.40.50.1240">
    <property type="entry name" value="Phosphoglycerate mutase-like"/>
    <property type="match status" value="1"/>
</dbReference>
<dbReference type="STRING" id="37360.A0A0G4IVR1"/>
<dbReference type="OrthoDB" id="5821688at2759"/>
<dbReference type="InterPro" id="IPR050645">
    <property type="entry name" value="Histidine_acid_phosphatase"/>
</dbReference>
<dbReference type="OMA" id="YESETWI"/>
<organism evidence="9 11">
    <name type="scientific">Plasmodiophora brassicae</name>
    <name type="common">Clubroot disease agent</name>
    <dbReference type="NCBI Taxonomy" id="37360"/>
    <lineage>
        <taxon>Eukaryota</taxon>
        <taxon>Sar</taxon>
        <taxon>Rhizaria</taxon>
        <taxon>Endomyxa</taxon>
        <taxon>Phytomyxea</taxon>
        <taxon>Plasmodiophorida</taxon>
        <taxon>Plasmodiophoridae</taxon>
        <taxon>Plasmodiophora</taxon>
    </lineage>
</organism>
<dbReference type="PANTHER" id="PTHR11567:SF211">
    <property type="entry name" value="PROSTATIC ACID PHOSPHATASE"/>
    <property type="match status" value="1"/>
</dbReference>
<dbReference type="EMBL" id="CDSF01000090">
    <property type="protein sequence ID" value="CEO99327.1"/>
    <property type="molecule type" value="Genomic_DNA"/>
</dbReference>
<keyword evidence="7" id="KW-1133">Transmembrane helix</keyword>
<dbReference type="EMBL" id="OVEO01000007">
    <property type="protein sequence ID" value="SPQ97342.1"/>
    <property type="molecule type" value="Genomic_DNA"/>
</dbReference>
<dbReference type="AlphaFoldDB" id="A0A0G4IVR1"/>
<evidence type="ECO:0000256" key="4">
    <source>
        <dbReference type="ARBA" id="ARBA00022801"/>
    </source>
</evidence>
<name>A0A0G4IVR1_PLABS</name>